<dbReference type="PRINTS" id="PR00090">
    <property type="entry name" value="RNGDIOXGNASE"/>
</dbReference>
<dbReference type="AlphaFoldDB" id="A0A0A3YKS5"/>
<dbReference type="RefSeq" id="WP_034898400.1">
    <property type="nucleotide sequence ID" value="NZ_JRUQ01000075.1"/>
</dbReference>
<dbReference type="PANTHER" id="PTHR43756:SF5">
    <property type="entry name" value="CHOLINE MONOOXYGENASE, CHLOROPLASTIC"/>
    <property type="match status" value="1"/>
</dbReference>
<dbReference type="Pfam" id="PF00848">
    <property type="entry name" value="Ring_hydroxyl_A"/>
    <property type="match status" value="1"/>
</dbReference>
<dbReference type="Proteomes" id="UP000030351">
    <property type="component" value="Unassembled WGS sequence"/>
</dbReference>
<dbReference type="GO" id="GO:0005506">
    <property type="term" value="F:iron ion binding"/>
    <property type="evidence" value="ECO:0007669"/>
    <property type="project" value="InterPro"/>
</dbReference>
<sequence>MQTEQKIAYRYDDGEAITRQILGQQSENAARAETLPAEAYNSEAFFRIEQQKVLREDWLFVGHVAQLPVENDYFTLDVVGEPLLVVRNAQGIRVMSNVCLHRWVPIASGSGNARVFVCPFHNWSYNTEGKLSGAPSMQQAEGFDRHDCQLPQIRHEIVAGMIFVTFSATIAPLSERLAPLVPVLEKYHLTDLQCAFTLDYDCPFNWKMAVETFIECYHHAGVHRTTLEDSFPGRLTWIGEDTPGWTVCHQPLRKNGEMSEIMTEGLESFSGLEGDDLRRSDLLLLYPTCLMSLNPDRVTINVILPLSNTMSVWHRVVLVSKQAASRADFSATVERMRAGVMTIVAEDLEINELQQRGSRSQLARPGRLSHLETSIWHLANYLKRKLNVEESR</sequence>
<dbReference type="eggNOG" id="COG4638">
    <property type="taxonomic scope" value="Bacteria"/>
</dbReference>
<keyword evidence="9" id="KW-1185">Reference proteome</keyword>
<feature type="domain" description="Rieske" evidence="7">
    <location>
        <begin position="58"/>
        <end position="164"/>
    </location>
</feature>
<dbReference type="EMBL" id="JRUQ01000075">
    <property type="protein sequence ID" value="KGT87392.1"/>
    <property type="molecule type" value="Genomic_DNA"/>
</dbReference>
<evidence type="ECO:0000313" key="9">
    <source>
        <dbReference type="Proteomes" id="UP000030351"/>
    </source>
</evidence>
<dbReference type="PANTHER" id="PTHR43756">
    <property type="entry name" value="CHOLINE MONOOXYGENASE, CHLOROPLASTIC"/>
    <property type="match status" value="1"/>
</dbReference>
<dbReference type="STRING" id="371042.NG99_23445"/>
<evidence type="ECO:0000256" key="6">
    <source>
        <dbReference type="ARBA" id="ARBA00023014"/>
    </source>
</evidence>
<comment type="caution">
    <text evidence="8">The sequence shown here is derived from an EMBL/GenBank/DDBJ whole genome shotgun (WGS) entry which is preliminary data.</text>
</comment>
<keyword evidence="3" id="KW-0479">Metal-binding</keyword>
<dbReference type="CDD" id="cd03469">
    <property type="entry name" value="Rieske_RO_Alpha_N"/>
    <property type="match status" value="1"/>
</dbReference>
<keyword evidence="5" id="KW-0408">Iron</keyword>
<reference evidence="8 9" key="1">
    <citation type="submission" date="2014-10" db="EMBL/GenBank/DDBJ databases">
        <title>Genome sequence of Erwinia typographi M043b.</title>
        <authorList>
            <person name="Chan K.-G."/>
            <person name="Tan W.-S."/>
        </authorList>
    </citation>
    <scope>NUCLEOTIDE SEQUENCE [LARGE SCALE GENOMIC DNA]</scope>
    <source>
        <strain evidence="8 9">M043b</strain>
    </source>
</reference>
<proteinExistence type="predicted"/>
<name>A0A0A3YKS5_9GAMM</name>
<dbReference type="InterPro" id="IPR001663">
    <property type="entry name" value="Rng_hydr_dOase-A"/>
</dbReference>
<evidence type="ECO:0000259" key="7">
    <source>
        <dbReference type="PROSITE" id="PS51296"/>
    </source>
</evidence>
<gene>
    <name evidence="8" type="ORF">NG99_23445</name>
</gene>
<dbReference type="InterPro" id="IPR017941">
    <property type="entry name" value="Rieske_2Fe-2S"/>
</dbReference>
<dbReference type="InterPro" id="IPR015879">
    <property type="entry name" value="Ring_hydroxy_dOase_asu_C_dom"/>
</dbReference>
<evidence type="ECO:0000256" key="1">
    <source>
        <dbReference type="ARBA" id="ARBA00001962"/>
    </source>
</evidence>
<evidence type="ECO:0000256" key="4">
    <source>
        <dbReference type="ARBA" id="ARBA00023002"/>
    </source>
</evidence>
<evidence type="ECO:0000256" key="3">
    <source>
        <dbReference type="ARBA" id="ARBA00022723"/>
    </source>
</evidence>
<organism evidence="8 9">
    <name type="scientific">Erwinia typographi</name>
    <dbReference type="NCBI Taxonomy" id="371042"/>
    <lineage>
        <taxon>Bacteria</taxon>
        <taxon>Pseudomonadati</taxon>
        <taxon>Pseudomonadota</taxon>
        <taxon>Gammaproteobacteria</taxon>
        <taxon>Enterobacterales</taxon>
        <taxon>Erwiniaceae</taxon>
        <taxon>Erwinia</taxon>
    </lineage>
</organism>
<dbReference type="OrthoDB" id="9769355at2"/>
<dbReference type="Gene3D" id="3.90.380.10">
    <property type="entry name" value="Naphthalene 1,2-dioxygenase Alpha Subunit, Chain A, domain 1"/>
    <property type="match status" value="1"/>
</dbReference>
<protein>
    <submittedName>
        <fullName evidence="8">(2Fe-2S)-binding protein</fullName>
    </submittedName>
</protein>
<dbReference type="PROSITE" id="PS51296">
    <property type="entry name" value="RIESKE"/>
    <property type="match status" value="1"/>
</dbReference>
<keyword evidence="4" id="KW-0560">Oxidoreductase</keyword>
<dbReference type="GO" id="GO:0016491">
    <property type="term" value="F:oxidoreductase activity"/>
    <property type="evidence" value="ECO:0007669"/>
    <property type="project" value="UniProtKB-KW"/>
</dbReference>
<evidence type="ECO:0000256" key="5">
    <source>
        <dbReference type="ARBA" id="ARBA00023004"/>
    </source>
</evidence>
<evidence type="ECO:0000313" key="8">
    <source>
        <dbReference type="EMBL" id="KGT87392.1"/>
    </source>
</evidence>
<keyword evidence="6" id="KW-0411">Iron-sulfur</keyword>
<accession>A0A0A3YKS5</accession>
<dbReference type="InterPro" id="IPR036922">
    <property type="entry name" value="Rieske_2Fe-2S_sf"/>
</dbReference>
<evidence type="ECO:0000256" key="2">
    <source>
        <dbReference type="ARBA" id="ARBA00022714"/>
    </source>
</evidence>
<dbReference type="Pfam" id="PF00355">
    <property type="entry name" value="Rieske"/>
    <property type="match status" value="1"/>
</dbReference>
<dbReference type="Gene3D" id="2.102.10.10">
    <property type="entry name" value="Rieske [2Fe-2S] iron-sulphur domain"/>
    <property type="match status" value="1"/>
</dbReference>
<dbReference type="SUPFAM" id="SSF50022">
    <property type="entry name" value="ISP domain"/>
    <property type="match status" value="1"/>
</dbReference>
<dbReference type="SUPFAM" id="SSF55961">
    <property type="entry name" value="Bet v1-like"/>
    <property type="match status" value="1"/>
</dbReference>
<comment type="cofactor">
    <cofactor evidence="1">
        <name>Fe cation</name>
        <dbReference type="ChEBI" id="CHEBI:24875"/>
    </cofactor>
</comment>
<keyword evidence="2" id="KW-0001">2Fe-2S</keyword>
<dbReference type="GO" id="GO:0051537">
    <property type="term" value="F:2 iron, 2 sulfur cluster binding"/>
    <property type="evidence" value="ECO:0007669"/>
    <property type="project" value="UniProtKB-KW"/>
</dbReference>